<evidence type="ECO:0000313" key="2">
    <source>
        <dbReference type="EMBL" id="MBB1117234.1"/>
    </source>
</evidence>
<dbReference type="Pfam" id="PF05930">
    <property type="entry name" value="Phage_AlpA"/>
    <property type="match status" value="1"/>
</dbReference>
<gene>
    <name evidence="2" type="ORF">H4O09_09265</name>
</gene>
<dbReference type="InterPro" id="IPR010260">
    <property type="entry name" value="AlpA"/>
</dbReference>
<dbReference type="Gene3D" id="1.10.238.160">
    <property type="match status" value="1"/>
</dbReference>
<dbReference type="SUPFAM" id="SSF46955">
    <property type="entry name" value="Putative DNA-binding domain"/>
    <property type="match status" value="1"/>
</dbReference>
<accession>A0A7W3V0I2</accession>
<dbReference type="InterPro" id="IPR052931">
    <property type="entry name" value="Prophage_regulatory_activator"/>
</dbReference>
<dbReference type="AlphaFoldDB" id="A0A7W3V0I2"/>
<feature type="region of interest" description="Disordered" evidence="1">
    <location>
        <begin position="82"/>
        <end position="104"/>
    </location>
</feature>
<evidence type="ECO:0000313" key="3">
    <source>
        <dbReference type="Proteomes" id="UP000550609"/>
    </source>
</evidence>
<dbReference type="PANTHER" id="PTHR36154:SF1">
    <property type="entry name" value="DNA-BINDING TRANSCRIPTIONAL ACTIVATOR ALPA"/>
    <property type="match status" value="1"/>
</dbReference>
<dbReference type="Proteomes" id="UP000550609">
    <property type="component" value="Unassembled WGS sequence"/>
</dbReference>
<dbReference type="RefSeq" id="WP_182622304.1">
    <property type="nucleotide sequence ID" value="NZ_JACIUV010000004.1"/>
</dbReference>
<organism evidence="2 3">
    <name type="scientific">Stenotrophomonas koreensis</name>
    <dbReference type="NCBI Taxonomy" id="266128"/>
    <lineage>
        <taxon>Bacteria</taxon>
        <taxon>Pseudomonadati</taxon>
        <taxon>Pseudomonadota</taxon>
        <taxon>Gammaproteobacteria</taxon>
        <taxon>Lysobacterales</taxon>
        <taxon>Lysobacteraceae</taxon>
        <taxon>Stenotrophomonas</taxon>
    </lineage>
</organism>
<name>A0A7W3V0I2_9GAMM</name>
<evidence type="ECO:0000256" key="1">
    <source>
        <dbReference type="SAM" id="MobiDB-lite"/>
    </source>
</evidence>
<dbReference type="PANTHER" id="PTHR36154">
    <property type="entry name" value="DNA-BINDING TRANSCRIPTIONAL ACTIVATOR ALPA"/>
    <property type="match status" value="1"/>
</dbReference>
<reference evidence="2 3" key="1">
    <citation type="submission" date="2020-08" db="EMBL/GenBank/DDBJ databases">
        <title>Stenotrophomonas sp. W1S232.</title>
        <authorList>
            <person name="Deng Y."/>
        </authorList>
    </citation>
    <scope>NUCLEOTIDE SEQUENCE [LARGE SCALE GENOMIC DNA]</scope>
    <source>
        <strain evidence="2 3">W1S232</strain>
    </source>
</reference>
<dbReference type="EMBL" id="JACIUV010000004">
    <property type="protein sequence ID" value="MBB1117234.1"/>
    <property type="molecule type" value="Genomic_DNA"/>
</dbReference>
<proteinExistence type="predicted"/>
<dbReference type="InterPro" id="IPR009061">
    <property type="entry name" value="DNA-bd_dom_put_sf"/>
</dbReference>
<protein>
    <submittedName>
        <fullName evidence="2">AlpA family transcriptional regulator</fullName>
    </submittedName>
</protein>
<comment type="caution">
    <text evidence="2">The sequence shown here is derived from an EMBL/GenBank/DDBJ whole genome shotgun (WGS) entry which is preliminary data.</text>
</comment>
<sequence length="104" mass="11772">MRSELQGSTPYYLRPSPRLLRLPQVMDLTGLSKPTIYRMIEAGDFPRQKKLSPRTVGWLEQEVLEWINGRPCSTAANSTVYLPQTATQRPHGEARTNEGYPKAA</sequence>